<dbReference type="OrthoDB" id="7798185at2"/>
<evidence type="ECO:0000259" key="1">
    <source>
        <dbReference type="Pfam" id="PF01370"/>
    </source>
</evidence>
<accession>A0A366X7A3</accession>
<evidence type="ECO:0000313" key="3">
    <source>
        <dbReference type="EMBL" id="RBW61605.1"/>
    </source>
</evidence>
<feature type="domain" description="NAD-dependent epimerase/dehydratase" evidence="1">
    <location>
        <begin position="372"/>
        <end position="596"/>
    </location>
</feature>
<dbReference type="RefSeq" id="WP_113821866.1">
    <property type="nucleotide sequence ID" value="NZ_QOCE01000005.1"/>
</dbReference>
<proteinExistence type="predicted"/>
<evidence type="ECO:0000313" key="4">
    <source>
        <dbReference type="Proteomes" id="UP000252706"/>
    </source>
</evidence>
<dbReference type="InterPro" id="IPR000683">
    <property type="entry name" value="Gfo/Idh/MocA-like_OxRdtase_N"/>
</dbReference>
<dbReference type="InterPro" id="IPR001509">
    <property type="entry name" value="Epimerase_deHydtase"/>
</dbReference>
<comment type="caution">
    <text evidence="3">The sequence shown here is derived from an EMBL/GenBank/DDBJ whole genome shotgun (WGS) entry which is preliminary data.</text>
</comment>
<dbReference type="Gene3D" id="3.30.360.10">
    <property type="entry name" value="Dihydrodipicolinate Reductase, domain 2"/>
    <property type="match status" value="1"/>
</dbReference>
<dbReference type="PANTHER" id="PTHR43708:SF8">
    <property type="entry name" value="OXIDOREDUCTASE"/>
    <property type="match status" value="1"/>
</dbReference>
<dbReference type="InterPro" id="IPR051317">
    <property type="entry name" value="Gfo/Idh/MocA_oxidoreduct"/>
</dbReference>
<dbReference type="GO" id="GO:0000166">
    <property type="term" value="F:nucleotide binding"/>
    <property type="evidence" value="ECO:0007669"/>
    <property type="project" value="InterPro"/>
</dbReference>
<organism evidence="3 4">
    <name type="scientific">Phaeobacter gallaeciensis</name>
    <dbReference type="NCBI Taxonomy" id="60890"/>
    <lineage>
        <taxon>Bacteria</taxon>
        <taxon>Pseudomonadati</taxon>
        <taxon>Pseudomonadota</taxon>
        <taxon>Alphaproteobacteria</taxon>
        <taxon>Rhodobacterales</taxon>
        <taxon>Roseobacteraceae</taxon>
        <taxon>Phaeobacter</taxon>
    </lineage>
</organism>
<feature type="domain" description="Gfo/Idh/MocA-like oxidoreductase N-terminal" evidence="2">
    <location>
        <begin position="6"/>
        <end position="124"/>
    </location>
</feature>
<evidence type="ECO:0000259" key="2">
    <source>
        <dbReference type="Pfam" id="PF01408"/>
    </source>
</evidence>
<dbReference type="PANTHER" id="PTHR43708">
    <property type="entry name" value="CONSERVED EXPRESSED OXIDOREDUCTASE (EUROFUNG)"/>
    <property type="match status" value="1"/>
</dbReference>
<dbReference type="SUPFAM" id="SSF51735">
    <property type="entry name" value="NAD(P)-binding Rossmann-fold domains"/>
    <property type="match status" value="2"/>
</dbReference>
<dbReference type="EMBL" id="QOCE01000005">
    <property type="protein sequence ID" value="RBW61605.1"/>
    <property type="molecule type" value="Genomic_DNA"/>
</dbReference>
<dbReference type="InterPro" id="IPR036291">
    <property type="entry name" value="NAD(P)-bd_dom_sf"/>
</dbReference>
<gene>
    <name evidence="3" type="ORF">DS909_02530</name>
</gene>
<name>A0A366X7A3_9RHOB</name>
<dbReference type="AlphaFoldDB" id="A0A366X7A3"/>
<protein>
    <submittedName>
        <fullName evidence="3">Oxidoreductase</fullName>
    </submittedName>
</protein>
<reference evidence="3 4" key="1">
    <citation type="submission" date="2018-07" db="EMBL/GenBank/DDBJ databases">
        <title>Modular assembly of carbohydrate-degrading microbial communities in the ocean.</title>
        <authorList>
            <person name="Enke T.N."/>
            <person name="Datta M.S."/>
            <person name="Schwartzman J.A."/>
            <person name="Cermak N."/>
            <person name="Schmitz D.A."/>
            <person name="Barrere J."/>
            <person name="Cordero O.X."/>
        </authorList>
    </citation>
    <scope>NUCLEOTIDE SEQUENCE [LARGE SCALE GENOMIC DNA]</scope>
    <source>
        <strain evidence="3 4">C3M10</strain>
    </source>
</reference>
<dbReference type="Proteomes" id="UP000252706">
    <property type="component" value="Unassembled WGS sequence"/>
</dbReference>
<dbReference type="Pfam" id="PF01370">
    <property type="entry name" value="Epimerase"/>
    <property type="match status" value="1"/>
</dbReference>
<dbReference type="Pfam" id="PF01408">
    <property type="entry name" value="GFO_IDH_MocA"/>
    <property type="match status" value="1"/>
</dbReference>
<sequence>MSASSLRIGLIGAGYIASWHADAIAATPNIELTAVCDPSVDQAETLAQNHGARVFSTLEDLIEAQVCDAVHILTPPDLHRDLAIQCLQAGLHVLVEKPVALSAKQTQDIEDAAQLAGRRFHAGHNFLGLPSYEALKKQVVRGALGRISAAEFRWSFPMPPLRSGPYSLWLLREPQNLLLELAPHLVAFATDLFGVITIEHVNLGKPVDLPGGETRPQSWRILARAGHVDVTFILSLVETVDDRSVTLHGSTARGRLDFASDTLLIDGENTSDLVLNPLRRQMSLGWQHIQDGGVNAARQLLSLNKKSPYGLSFLGMLRGVYDPLLQNKPADPRFSGAQAVQVMSVLDRTLEQITFPTPAPHVQTRKPRPKAMVIGGTGFIGRALTRALVEDGSDVRVISRGRHGPFDDLSDQVETVGLSLRDTDGLVDAMQGIDVVYNLARSVDTSWADCLNNDVAISTGIANASLTAGVKRLIYTGTIASYDMSDPSTTITEQTGFPEDMRDRNLYARSKAECERQLLAMHRDHGLPLVIARPGIVVGKGGPLQHWGIGRWHGAGAVRIWGNGKNTLPFVLINDTTRALIQMANNPDLEGESYNLIGEPQFSASAYFDAIHDALGARIRVGRGNLRMMYAADSFKHLLKSRVLGRRGLTRPSLADWQSRAHLSPFDNQKAKSKLNWTPVADRAGFIREAISEANLFGF</sequence>
<dbReference type="Gene3D" id="3.40.50.720">
    <property type="entry name" value="NAD(P)-binding Rossmann-like Domain"/>
    <property type="match status" value="2"/>
</dbReference>